<protein>
    <recommendedName>
        <fullName evidence="4">Tetratricopeptide repeat protein</fullName>
    </recommendedName>
</protein>
<keyword evidence="3" id="KW-1185">Reference proteome</keyword>
<proteinExistence type="predicted"/>
<evidence type="ECO:0000256" key="1">
    <source>
        <dbReference type="SAM" id="SignalP"/>
    </source>
</evidence>
<comment type="caution">
    <text evidence="2">The sequence shown here is derived from an EMBL/GenBank/DDBJ whole genome shotgun (WGS) entry which is preliminary data.</text>
</comment>
<name>A0ABD4T7J8_9CYAN</name>
<organism evidence="2 3">
    <name type="scientific">Lyngbya confervoides BDU141951</name>
    <dbReference type="NCBI Taxonomy" id="1574623"/>
    <lineage>
        <taxon>Bacteria</taxon>
        <taxon>Bacillati</taxon>
        <taxon>Cyanobacteriota</taxon>
        <taxon>Cyanophyceae</taxon>
        <taxon>Oscillatoriophycideae</taxon>
        <taxon>Oscillatoriales</taxon>
        <taxon>Microcoleaceae</taxon>
        <taxon>Lyngbya</taxon>
    </lineage>
</organism>
<evidence type="ECO:0000313" key="3">
    <source>
        <dbReference type="Proteomes" id="UP000031561"/>
    </source>
</evidence>
<dbReference type="Proteomes" id="UP000031561">
    <property type="component" value="Unassembled WGS sequence"/>
</dbReference>
<sequence length="201" mass="22251">MFFSRLHSNWLQQTAPHLVAGLVLTSACTVPFTAHANPNREQSPPLRISQNVEPISPTFDSNGLFSIAAGKRLISEADRAVSSQNYSLAAEKLQDSRQLMNQLSNFYQGLASTFTGVDPVVANSLRKKALETAELRDQSTYQLALVYRAQNKSDKAIPLLIEIVRSQNPSRDLGKQAYRQLLELGFVDVAYPRSQTTGDAR</sequence>
<evidence type="ECO:0000313" key="2">
    <source>
        <dbReference type="EMBL" id="MCM1984744.1"/>
    </source>
</evidence>
<dbReference type="PROSITE" id="PS51257">
    <property type="entry name" value="PROKAR_LIPOPROTEIN"/>
    <property type="match status" value="1"/>
</dbReference>
<evidence type="ECO:0008006" key="4">
    <source>
        <dbReference type="Google" id="ProtNLM"/>
    </source>
</evidence>
<keyword evidence="1" id="KW-0732">Signal</keyword>
<feature type="chain" id="PRO_5044875235" description="Tetratricopeptide repeat protein" evidence="1">
    <location>
        <begin position="37"/>
        <end position="201"/>
    </location>
</feature>
<reference evidence="2 3" key="1">
    <citation type="journal article" date="2015" name="Genome Announc.">
        <title>Draft Genome Sequence of Filamentous Marine Cyanobacterium Lyngbya confervoides Strain BDU141951.</title>
        <authorList>
            <person name="Chandrababunaidu M.M."/>
            <person name="Sen D."/>
            <person name="Tripathy S."/>
        </authorList>
    </citation>
    <scope>NUCLEOTIDE SEQUENCE [LARGE SCALE GENOMIC DNA]</scope>
    <source>
        <strain evidence="2 3">BDU141951</strain>
    </source>
</reference>
<dbReference type="AlphaFoldDB" id="A0ABD4T7J8"/>
<dbReference type="RefSeq" id="WP_166276944.1">
    <property type="nucleotide sequence ID" value="NZ_JTHE03000103.1"/>
</dbReference>
<gene>
    <name evidence="2" type="ORF">QQ91_0018135</name>
</gene>
<accession>A0ABD4T7J8</accession>
<feature type="signal peptide" evidence="1">
    <location>
        <begin position="1"/>
        <end position="36"/>
    </location>
</feature>
<dbReference type="EMBL" id="JTHE03000103">
    <property type="protein sequence ID" value="MCM1984744.1"/>
    <property type="molecule type" value="Genomic_DNA"/>
</dbReference>